<evidence type="ECO:0000313" key="2">
    <source>
        <dbReference type="EMBL" id="KOS71697.1"/>
    </source>
</evidence>
<evidence type="ECO:0000313" key="3">
    <source>
        <dbReference type="Proteomes" id="UP000050668"/>
    </source>
</evidence>
<protein>
    <recommendedName>
        <fullName evidence="1">HNH domain-containing protein</fullName>
    </recommendedName>
</protein>
<dbReference type="Proteomes" id="UP000050668">
    <property type="component" value="Unassembled WGS sequence"/>
</dbReference>
<feature type="domain" description="HNH" evidence="1">
    <location>
        <begin position="55"/>
        <end position="105"/>
    </location>
</feature>
<dbReference type="InterPro" id="IPR003615">
    <property type="entry name" value="HNH_nuc"/>
</dbReference>
<dbReference type="RefSeq" id="WP_053582163.1">
    <property type="nucleotide sequence ID" value="NZ_LGRV01000001.1"/>
</dbReference>
<evidence type="ECO:0000259" key="1">
    <source>
        <dbReference type="Pfam" id="PF01844"/>
    </source>
</evidence>
<comment type="caution">
    <text evidence="2">The sequence shown here is derived from an EMBL/GenBank/DDBJ whole genome shotgun (WGS) entry which is preliminary data.</text>
</comment>
<dbReference type="InterPro" id="IPR002711">
    <property type="entry name" value="HNH"/>
</dbReference>
<dbReference type="Pfam" id="PF01844">
    <property type="entry name" value="HNH"/>
    <property type="match status" value="1"/>
</dbReference>
<dbReference type="EMBL" id="LGRV01000001">
    <property type="protein sequence ID" value="KOS71697.1"/>
    <property type="molecule type" value="Genomic_DNA"/>
</dbReference>
<dbReference type="Gene3D" id="1.10.30.50">
    <property type="match status" value="1"/>
</dbReference>
<proteinExistence type="predicted"/>
<dbReference type="CDD" id="cd00085">
    <property type="entry name" value="HNHc"/>
    <property type="match status" value="1"/>
</dbReference>
<organism evidence="2 3">
    <name type="scientific">Lysinibacillus contaminans</name>
    <dbReference type="NCBI Taxonomy" id="1293441"/>
    <lineage>
        <taxon>Bacteria</taxon>
        <taxon>Bacillati</taxon>
        <taxon>Bacillota</taxon>
        <taxon>Bacilli</taxon>
        <taxon>Bacillales</taxon>
        <taxon>Bacillaceae</taxon>
        <taxon>Lysinibacillus</taxon>
    </lineage>
</organism>
<keyword evidence="3" id="KW-1185">Reference proteome</keyword>
<accession>A0ABR5K675</accession>
<gene>
    <name evidence="2" type="ORF">AEA09_01545</name>
</gene>
<reference evidence="3" key="1">
    <citation type="submission" date="2015-07" db="EMBL/GenBank/DDBJ databases">
        <title>Fjat-14205 dsm 2895.</title>
        <authorList>
            <person name="Liu B."/>
            <person name="Wang J."/>
            <person name="Zhu Y."/>
            <person name="Liu G."/>
            <person name="Chen Q."/>
            <person name="Chen Z."/>
            <person name="Lan J."/>
            <person name="Che J."/>
            <person name="Ge C."/>
            <person name="Shi H."/>
            <person name="Pan Z."/>
            <person name="Liu X."/>
        </authorList>
    </citation>
    <scope>NUCLEOTIDE SEQUENCE [LARGE SCALE GENOMIC DNA]</scope>
    <source>
        <strain evidence="3">DSM 25560</strain>
    </source>
</reference>
<sequence>MKKSCSYCGRIHERSHTCSSKPKKVKQVTYIDRFRRARAWRNKSLYIRERDSNLCQICLRMRYNTTQQYTFDGLEVHHIQALAQAWDRRLDDDNLLTLCRDHHEQAESGEIPQWELEAIAHENNEKYKL</sequence>
<name>A0ABR5K675_9BACI</name>